<protein>
    <submittedName>
        <fullName evidence="2">Uncharacterized protein</fullName>
    </submittedName>
</protein>
<name>A0ABR3MKT5_9TELE</name>
<accession>A0ABR3MKT5</accession>
<organism evidence="2 3">
    <name type="scientific">Cirrhinus molitorella</name>
    <name type="common">mud carp</name>
    <dbReference type="NCBI Taxonomy" id="172907"/>
    <lineage>
        <taxon>Eukaryota</taxon>
        <taxon>Metazoa</taxon>
        <taxon>Chordata</taxon>
        <taxon>Craniata</taxon>
        <taxon>Vertebrata</taxon>
        <taxon>Euteleostomi</taxon>
        <taxon>Actinopterygii</taxon>
        <taxon>Neopterygii</taxon>
        <taxon>Teleostei</taxon>
        <taxon>Ostariophysi</taxon>
        <taxon>Cypriniformes</taxon>
        <taxon>Cyprinidae</taxon>
        <taxon>Labeoninae</taxon>
        <taxon>Labeonini</taxon>
        <taxon>Cirrhinus</taxon>
    </lineage>
</organism>
<dbReference type="Proteomes" id="UP001558613">
    <property type="component" value="Unassembled WGS sequence"/>
</dbReference>
<evidence type="ECO:0000313" key="2">
    <source>
        <dbReference type="EMBL" id="KAL1264873.1"/>
    </source>
</evidence>
<reference evidence="2 3" key="1">
    <citation type="submission" date="2023-09" db="EMBL/GenBank/DDBJ databases">
        <authorList>
            <person name="Wang M."/>
        </authorList>
    </citation>
    <scope>NUCLEOTIDE SEQUENCE [LARGE SCALE GENOMIC DNA]</scope>
    <source>
        <strain evidence="2">GT-2023</strain>
        <tissue evidence="2">Liver</tissue>
    </source>
</reference>
<evidence type="ECO:0000256" key="1">
    <source>
        <dbReference type="SAM" id="MobiDB-lite"/>
    </source>
</evidence>
<comment type="caution">
    <text evidence="2">The sequence shown here is derived from an EMBL/GenBank/DDBJ whole genome shotgun (WGS) entry which is preliminary data.</text>
</comment>
<gene>
    <name evidence="2" type="ORF">QQF64_005228</name>
</gene>
<sequence length="80" mass="9126">MSNKSLERKTHVSNRQLQRNICRRAQRLLHAMALFCPRRLPLDPSSSSSSSQATRHKRPELKPDGATDGTGKDTREPRFI</sequence>
<dbReference type="EMBL" id="JAYMGO010000012">
    <property type="protein sequence ID" value="KAL1264873.1"/>
    <property type="molecule type" value="Genomic_DNA"/>
</dbReference>
<feature type="compositionally biased region" description="Basic and acidic residues" evidence="1">
    <location>
        <begin position="60"/>
        <end position="80"/>
    </location>
</feature>
<evidence type="ECO:0000313" key="3">
    <source>
        <dbReference type="Proteomes" id="UP001558613"/>
    </source>
</evidence>
<feature type="region of interest" description="Disordered" evidence="1">
    <location>
        <begin position="39"/>
        <end position="80"/>
    </location>
</feature>
<proteinExistence type="predicted"/>
<keyword evidence="3" id="KW-1185">Reference proteome</keyword>